<dbReference type="Gene3D" id="2.60.40.10">
    <property type="entry name" value="Immunoglobulins"/>
    <property type="match status" value="1"/>
</dbReference>
<dbReference type="InterPro" id="IPR011013">
    <property type="entry name" value="Gal_mutarotase_sf_dom"/>
</dbReference>
<dbReference type="InterPro" id="IPR017853">
    <property type="entry name" value="GH"/>
</dbReference>
<dbReference type="InterPro" id="IPR013780">
    <property type="entry name" value="Glyco_hydro_b"/>
</dbReference>
<dbReference type="EMBL" id="CP015378">
    <property type="protein sequence ID" value="ANC77417.1"/>
    <property type="molecule type" value="Genomic_DNA"/>
</dbReference>
<dbReference type="InterPro" id="IPR025887">
    <property type="entry name" value="Glyco_hydro_31_N_dom"/>
</dbReference>
<proteinExistence type="inferred from homology"/>
<organism evidence="5 6">
    <name type="scientific">Fictibacillus phosphorivorans</name>
    <dbReference type="NCBI Taxonomy" id="1221500"/>
    <lineage>
        <taxon>Bacteria</taxon>
        <taxon>Bacillati</taxon>
        <taxon>Bacillota</taxon>
        <taxon>Bacilli</taxon>
        <taxon>Bacillales</taxon>
        <taxon>Fictibacillaceae</taxon>
        <taxon>Fictibacillus</taxon>
    </lineage>
</organism>
<dbReference type="Pfam" id="PF13802">
    <property type="entry name" value="Gal_mutarotas_2"/>
    <property type="match status" value="1"/>
</dbReference>
<evidence type="ECO:0000256" key="1">
    <source>
        <dbReference type="ARBA" id="ARBA00007806"/>
    </source>
</evidence>
<dbReference type="CDD" id="cd06597">
    <property type="entry name" value="GH31_transferase_CtsY"/>
    <property type="match status" value="1"/>
</dbReference>
<dbReference type="Gene3D" id="2.60.40.1180">
    <property type="entry name" value="Golgi alpha-mannosidase II"/>
    <property type="match status" value="2"/>
</dbReference>
<dbReference type="GO" id="GO:0030246">
    <property type="term" value="F:carbohydrate binding"/>
    <property type="evidence" value="ECO:0007669"/>
    <property type="project" value="InterPro"/>
</dbReference>
<dbReference type="Gene3D" id="2.60.120.260">
    <property type="entry name" value="Galactose-binding domain-like"/>
    <property type="match status" value="1"/>
</dbReference>
<reference evidence="5 6" key="1">
    <citation type="submission" date="2016-04" db="EMBL/GenBank/DDBJ databases">
        <title>Complete genome sequence of Fictibacillus phosphorivorans G25-29, a strain toxic to nematodes.</title>
        <authorList>
            <person name="Zheng Z."/>
        </authorList>
    </citation>
    <scope>NUCLEOTIDE SEQUENCE [LARGE SCALE GENOMIC DNA]</scope>
    <source>
        <strain evidence="5 6">G25-29</strain>
    </source>
</reference>
<keyword evidence="2" id="KW-0326">Glycosidase</keyword>
<dbReference type="Pfam" id="PF01055">
    <property type="entry name" value="Glyco_hydro_31_2nd"/>
    <property type="match status" value="1"/>
</dbReference>
<dbReference type="Pfam" id="PF22681">
    <property type="entry name" value="Lmo2446-like_N"/>
    <property type="match status" value="1"/>
</dbReference>
<dbReference type="Gene3D" id="3.20.20.80">
    <property type="entry name" value="Glycosidases"/>
    <property type="match status" value="1"/>
</dbReference>
<evidence type="ECO:0000313" key="5">
    <source>
        <dbReference type="EMBL" id="ANC77417.1"/>
    </source>
</evidence>
<dbReference type="InterPro" id="IPR005084">
    <property type="entry name" value="CBM6"/>
</dbReference>
<dbReference type="SUPFAM" id="SSF74650">
    <property type="entry name" value="Galactose mutarotase-like"/>
    <property type="match status" value="1"/>
</dbReference>
<feature type="chain" id="PRO_5007816563" evidence="3">
    <location>
        <begin position="30"/>
        <end position="1091"/>
    </location>
</feature>
<dbReference type="AlphaFoldDB" id="A0A160IN07"/>
<dbReference type="GO" id="GO:0005975">
    <property type="term" value="P:carbohydrate metabolic process"/>
    <property type="evidence" value="ECO:0007669"/>
    <property type="project" value="InterPro"/>
</dbReference>
<evidence type="ECO:0000256" key="3">
    <source>
        <dbReference type="SAM" id="SignalP"/>
    </source>
</evidence>
<gene>
    <name evidence="5" type="ORF">ABE65_011630</name>
</gene>
<feature type="domain" description="CBM6" evidence="4">
    <location>
        <begin position="967"/>
        <end position="1090"/>
    </location>
</feature>
<sequence>MNRKKLTRPRFILLWVVCFFFSSIPSAFAIDGVFHDPYGIDDLYTVQQTERFPRDPVAGENVYLKLTTWPVEPGQSTWITWTKNGVPQTNKGGAWKYNSGNNTYWEVNMGSFVKGDVINYTIHANKDGANEKTIGPYSFTVTDWESVSSISGLTNNTNNLIFNAVPDKGSFTPKINISFTADDVFRVQLSPKGTSTFATGLANYTVTNNTSHYMISTSKLKIRIDKNPYKMSVYKPDGVTLIAREYDSISNRNLSWLTNGSTIVNKVQNHFYSPTNEEFYGFGERYNNFRKRGTDVETYVFNQYKNQNEKTYMAIPFFVNTNGYGIHLNTTYYSKFKLATEKTDMYNFTADTGGSANSMLDYSFIYGSDMKDVVSNYSDITSKPTMLPKWAFGLWMSANEWDRQSEVSNAMNQANANNIPATALVLEQWSDENTFYIFNDAQYTAKPGNQAFSYNDFTFPAAGKWPNPKAMADEVHNNGMKLILWQVPIQKNTPYAYQQKDNDEAYMLSQNYAVSDGKGGAYRLPLDSWFGNSLLLDFTNQNATNWWMSKRAYLFDGIGIDGFKTDGGEMVWGRNTTFSNGKKGDEMRNQYPNEYIRAYNDFARSKKSDSLTFSRAGTTGSQKYQVYWSGDQESTFYAFQQAINAGLTASISGVPFMSWDLAGFTGNYPTSELYKRSTSQAAFSPVMQFHSEKASPTPSEERSPWNAAARTGDNSIIPMFAKYTNTRMNLLPYIYSEAKKTSNTGIPLMRAMVLDYPNDVNTHGLNEQYMFGDNLLVAPVVNEGQTNKNVYLPNGEWIDFWHGEQRPGGQTISYYAGVDDIPVFVKAGAIIPMNLNAQYQLGGTIGNSLNSYNNLTFRIYPKATSTYEWNDDIGGGVKTITSVEQYDQNKTTINLPAINTKSTLQVFSTKPTTVTVGGTALSSYTSLSSLTSATQGWFYDSVQKMTYVKLPSSTTSRTVVLNGLTKVEYEAEFATRTNVTTNTDHPGFTGTGFVDGFETTGDAVQFDVFAETAGSYSLDVRYSSAGGTAKRALLINGVKTQDLSFPLTANWDTWNKTTVPITMNAGRNTIRLQYDSLSQLGINLDHIVIRK</sequence>
<dbReference type="InterPro" id="IPR055242">
    <property type="entry name" value="Lmo2446-like_N"/>
</dbReference>
<dbReference type="RefSeq" id="WP_066395001.1">
    <property type="nucleotide sequence ID" value="NZ_CP015378.1"/>
</dbReference>
<dbReference type="SUPFAM" id="SSF51445">
    <property type="entry name" value="(Trans)glycosidases"/>
    <property type="match status" value="1"/>
</dbReference>
<dbReference type="CDD" id="cd04083">
    <property type="entry name" value="CBM35_Lmo2446-like"/>
    <property type="match status" value="1"/>
</dbReference>
<evidence type="ECO:0000256" key="2">
    <source>
        <dbReference type="RuleBase" id="RU361185"/>
    </source>
</evidence>
<dbReference type="GO" id="GO:0004553">
    <property type="term" value="F:hydrolase activity, hydrolyzing O-glycosyl compounds"/>
    <property type="evidence" value="ECO:0007669"/>
    <property type="project" value="InterPro"/>
</dbReference>
<dbReference type="KEGG" id="fpn:ABE65_011630"/>
<evidence type="ECO:0000259" key="4">
    <source>
        <dbReference type="PROSITE" id="PS51175"/>
    </source>
</evidence>
<dbReference type="PANTHER" id="PTHR43863">
    <property type="entry name" value="HYDROLASE, PUTATIVE (AFU_ORTHOLOGUE AFUA_1G03140)-RELATED"/>
    <property type="match status" value="1"/>
</dbReference>
<dbReference type="InterPro" id="IPR013783">
    <property type="entry name" value="Ig-like_fold"/>
</dbReference>
<dbReference type="InterPro" id="IPR000322">
    <property type="entry name" value="Glyco_hydro_31_TIM"/>
</dbReference>
<comment type="similarity">
    <text evidence="1 2">Belongs to the glycosyl hydrolase 31 family.</text>
</comment>
<dbReference type="PANTHER" id="PTHR43863:SF2">
    <property type="entry name" value="MALTASE-GLUCOAMYLASE"/>
    <property type="match status" value="1"/>
</dbReference>
<feature type="signal peptide" evidence="3">
    <location>
        <begin position="1"/>
        <end position="29"/>
    </location>
</feature>
<dbReference type="InterPro" id="IPR048395">
    <property type="entry name" value="Glyco_hydro_31_C"/>
</dbReference>
<evidence type="ECO:0000313" key="6">
    <source>
        <dbReference type="Proteomes" id="UP000076623"/>
    </source>
</evidence>
<dbReference type="CDD" id="cd14752">
    <property type="entry name" value="GH31_N"/>
    <property type="match status" value="1"/>
</dbReference>
<dbReference type="STRING" id="1221500.ABE65_011630"/>
<name>A0A160IN07_9BACL</name>
<keyword evidence="6" id="KW-1185">Reference proteome</keyword>
<keyword evidence="2 5" id="KW-0378">Hydrolase</keyword>
<keyword evidence="3" id="KW-0732">Signal</keyword>
<dbReference type="Pfam" id="PF21365">
    <property type="entry name" value="Glyco_hydro_31_3rd"/>
    <property type="match status" value="1"/>
</dbReference>
<accession>A0A160IN07</accession>
<protein>
    <submittedName>
        <fullName evidence="5">Glycosyl hydrolase family 31</fullName>
    </submittedName>
</protein>
<dbReference type="PROSITE" id="PS51175">
    <property type="entry name" value="CBM6"/>
    <property type="match status" value="1"/>
</dbReference>
<dbReference type="Gene3D" id="2.60.40.1760">
    <property type="entry name" value="glycosyl hydrolase (family 31)"/>
    <property type="match status" value="1"/>
</dbReference>
<dbReference type="SUPFAM" id="SSF49785">
    <property type="entry name" value="Galactose-binding domain-like"/>
    <property type="match status" value="1"/>
</dbReference>
<dbReference type="Pfam" id="PF16990">
    <property type="entry name" value="CBM_35"/>
    <property type="match status" value="1"/>
</dbReference>
<dbReference type="SUPFAM" id="SSF51011">
    <property type="entry name" value="Glycosyl hydrolase domain"/>
    <property type="match status" value="1"/>
</dbReference>
<dbReference type="InterPro" id="IPR008979">
    <property type="entry name" value="Galactose-bd-like_sf"/>
</dbReference>
<dbReference type="Proteomes" id="UP000076623">
    <property type="component" value="Chromosome"/>
</dbReference>
<dbReference type="InterPro" id="IPR051816">
    <property type="entry name" value="Glycosyl_Hydrolase_31"/>
</dbReference>